<organism evidence="1">
    <name type="scientific">Anguilla anguilla</name>
    <name type="common">European freshwater eel</name>
    <name type="synonym">Muraena anguilla</name>
    <dbReference type="NCBI Taxonomy" id="7936"/>
    <lineage>
        <taxon>Eukaryota</taxon>
        <taxon>Metazoa</taxon>
        <taxon>Chordata</taxon>
        <taxon>Craniata</taxon>
        <taxon>Vertebrata</taxon>
        <taxon>Euteleostomi</taxon>
        <taxon>Actinopterygii</taxon>
        <taxon>Neopterygii</taxon>
        <taxon>Teleostei</taxon>
        <taxon>Anguilliformes</taxon>
        <taxon>Anguillidae</taxon>
        <taxon>Anguilla</taxon>
    </lineage>
</organism>
<evidence type="ECO:0000313" key="1">
    <source>
        <dbReference type="EMBL" id="JAH39639.1"/>
    </source>
</evidence>
<accession>A0A0E9SE26</accession>
<sequence>MSHAGGAYAGQLHLPSNQQALWVNG</sequence>
<reference evidence="1" key="1">
    <citation type="submission" date="2014-11" db="EMBL/GenBank/DDBJ databases">
        <authorList>
            <person name="Amaro Gonzalez C."/>
        </authorList>
    </citation>
    <scope>NUCLEOTIDE SEQUENCE</scope>
</reference>
<dbReference type="AlphaFoldDB" id="A0A0E9SE26"/>
<dbReference type="EMBL" id="GBXM01068938">
    <property type="protein sequence ID" value="JAH39639.1"/>
    <property type="molecule type" value="Transcribed_RNA"/>
</dbReference>
<protein>
    <submittedName>
        <fullName evidence="1">Uncharacterized protein</fullName>
    </submittedName>
</protein>
<name>A0A0E9SE26_ANGAN</name>
<proteinExistence type="predicted"/>
<reference evidence="1" key="2">
    <citation type="journal article" date="2015" name="Fish Shellfish Immunol.">
        <title>Early steps in the European eel (Anguilla anguilla)-Vibrio vulnificus interaction in the gills: Role of the RtxA13 toxin.</title>
        <authorList>
            <person name="Callol A."/>
            <person name="Pajuelo D."/>
            <person name="Ebbesson L."/>
            <person name="Teles M."/>
            <person name="MacKenzie S."/>
            <person name="Amaro C."/>
        </authorList>
    </citation>
    <scope>NUCLEOTIDE SEQUENCE</scope>
</reference>